<evidence type="ECO:0000313" key="3">
    <source>
        <dbReference type="Proteomes" id="UP000316331"/>
    </source>
</evidence>
<reference evidence="2 3" key="1">
    <citation type="submission" date="2019-06" db="EMBL/GenBank/DDBJ databases">
        <title>Sequencing the genomes of 1000 actinobacteria strains.</title>
        <authorList>
            <person name="Klenk H.-P."/>
        </authorList>
    </citation>
    <scope>NUCLEOTIDE SEQUENCE [LARGE SCALE GENOMIC DNA]</scope>
    <source>
        <strain evidence="2 3">DSM 103495</strain>
    </source>
</reference>
<feature type="domain" description="TY-Chap N-terminal" evidence="1">
    <location>
        <begin position="15"/>
        <end position="131"/>
    </location>
</feature>
<comment type="caution">
    <text evidence="2">The sequence shown here is derived from an EMBL/GenBank/DDBJ whole genome shotgun (WGS) entry which is preliminary data.</text>
</comment>
<accession>A0A543FDW3</accession>
<dbReference type="InterPro" id="IPR054344">
    <property type="entry name" value="TY-Chap_N"/>
</dbReference>
<dbReference type="PROSITE" id="PS51257">
    <property type="entry name" value="PROKAR_LIPOPROTEIN"/>
    <property type="match status" value="1"/>
</dbReference>
<dbReference type="AlphaFoldDB" id="A0A543FDW3"/>
<keyword evidence="3" id="KW-1185">Reference proteome</keyword>
<name>A0A543FDW3_9NOCA</name>
<protein>
    <recommendedName>
        <fullName evidence="1">TY-Chap N-terminal domain-containing protein</fullName>
    </recommendedName>
</protein>
<sequence>MSIRGADMNAMSLDTAWREFSAGLALALSCMPAEAYLVLNASDGRYARFYVSTPVLWCEIVHNDQLAEERRMPKRVEALLQEQGWAGPVDGESVNWHRLVAWPVPFRAYEMVADHVSVALSQGLKVADPTEFDIDAWIKGSNETFNIAALTAVVEN</sequence>
<dbReference type="Pfam" id="PF22552">
    <property type="entry name" value="TY-Chap3"/>
    <property type="match status" value="1"/>
</dbReference>
<dbReference type="EMBL" id="VFPG01000001">
    <property type="protein sequence ID" value="TQM32080.1"/>
    <property type="molecule type" value="Genomic_DNA"/>
</dbReference>
<gene>
    <name evidence="2" type="ORF">FB390_3757</name>
</gene>
<evidence type="ECO:0000313" key="2">
    <source>
        <dbReference type="EMBL" id="TQM32080.1"/>
    </source>
</evidence>
<dbReference type="Proteomes" id="UP000316331">
    <property type="component" value="Unassembled WGS sequence"/>
</dbReference>
<proteinExistence type="predicted"/>
<evidence type="ECO:0000259" key="1">
    <source>
        <dbReference type="Pfam" id="PF22552"/>
    </source>
</evidence>
<organism evidence="2 3">
    <name type="scientific">Nocardia bhagyanarayanae</name>
    <dbReference type="NCBI Taxonomy" id="1215925"/>
    <lineage>
        <taxon>Bacteria</taxon>
        <taxon>Bacillati</taxon>
        <taxon>Actinomycetota</taxon>
        <taxon>Actinomycetes</taxon>
        <taxon>Mycobacteriales</taxon>
        <taxon>Nocardiaceae</taxon>
        <taxon>Nocardia</taxon>
    </lineage>
</organism>